<evidence type="ECO:0000256" key="6">
    <source>
        <dbReference type="RuleBase" id="RU004466"/>
    </source>
</evidence>
<keyword evidence="8" id="KW-1185">Reference proteome</keyword>
<dbReference type="PANTHER" id="PTHR12001:SF69">
    <property type="entry name" value="ALL TRANS-POLYPRENYL-DIPHOSPHATE SYNTHASE PDSS1"/>
    <property type="match status" value="1"/>
</dbReference>
<dbReference type="Gene3D" id="1.10.600.10">
    <property type="entry name" value="Farnesyl Diphosphate Synthase"/>
    <property type="match status" value="1"/>
</dbReference>
<comment type="cofactor">
    <cofactor evidence="1">
        <name>Mg(2+)</name>
        <dbReference type="ChEBI" id="CHEBI:18420"/>
    </cofactor>
</comment>
<dbReference type="RefSeq" id="WP_091493413.1">
    <property type="nucleotide sequence ID" value="NZ_FODJ01000001.1"/>
</dbReference>
<accession>A0A1H8GG84</accession>
<dbReference type="EMBL" id="FODJ01000001">
    <property type="protein sequence ID" value="SEN42754.1"/>
    <property type="molecule type" value="Genomic_DNA"/>
</dbReference>
<evidence type="ECO:0000256" key="3">
    <source>
        <dbReference type="ARBA" id="ARBA00022679"/>
    </source>
</evidence>
<evidence type="ECO:0000256" key="1">
    <source>
        <dbReference type="ARBA" id="ARBA00001946"/>
    </source>
</evidence>
<evidence type="ECO:0000313" key="7">
    <source>
        <dbReference type="EMBL" id="SEN42754.1"/>
    </source>
</evidence>
<comment type="similarity">
    <text evidence="2 6">Belongs to the FPP/GGPP synthase family.</text>
</comment>
<dbReference type="PANTHER" id="PTHR12001">
    <property type="entry name" value="GERANYLGERANYL PYROPHOSPHATE SYNTHASE"/>
    <property type="match status" value="1"/>
</dbReference>
<dbReference type="CDD" id="cd00685">
    <property type="entry name" value="Trans_IPPS_HT"/>
    <property type="match status" value="1"/>
</dbReference>
<organism evidence="7 8">
    <name type="scientific">Amphibacillus marinus</name>
    <dbReference type="NCBI Taxonomy" id="872970"/>
    <lineage>
        <taxon>Bacteria</taxon>
        <taxon>Bacillati</taxon>
        <taxon>Bacillota</taxon>
        <taxon>Bacilli</taxon>
        <taxon>Bacillales</taxon>
        <taxon>Bacillaceae</taxon>
        <taxon>Amphibacillus</taxon>
    </lineage>
</organism>
<evidence type="ECO:0000256" key="2">
    <source>
        <dbReference type="ARBA" id="ARBA00006706"/>
    </source>
</evidence>
<sequence>MISQLPKQYQYLQADIDELNELLHKLFLATDQTVQTPIINLLHAGGKRIRPLLCIICSRCSPNRSNEVLIIAAVLEMIHMASIIHDDVIDHAVLRRGEPTVHYTYNPQIAIQVGDYLFSYALEIATQLEDKTIHRRLATTLTWLVKGELAQLNTRYQIDQSVKNYFMKIRNKTARLIATCCEVGAKLNQAPPSLQNQLANFGYYLGMSYQIKDDLLDFSDYHQTGKDSKTDLLEGYLTLPTLLALSDKTIYNQVHKLFNQGSSRAGSDDREIIHLIKQSGAIEQANQVSHWYLMRALKVGRSLPDFPEKPLLLQMAAGLAKRTH</sequence>
<evidence type="ECO:0000256" key="4">
    <source>
        <dbReference type="ARBA" id="ARBA00022723"/>
    </source>
</evidence>
<dbReference type="InterPro" id="IPR033749">
    <property type="entry name" value="Polyprenyl_synt_CS"/>
</dbReference>
<dbReference type="InterPro" id="IPR000092">
    <property type="entry name" value="Polyprenyl_synt"/>
</dbReference>
<protein>
    <submittedName>
        <fullName evidence="7">Heptaprenyl diphosphate synthase</fullName>
    </submittedName>
</protein>
<keyword evidence="4" id="KW-0479">Metal-binding</keyword>
<dbReference type="GO" id="GO:0046872">
    <property type="term" value="F:metal ion binding"/>
    <property type="evidence" value="ECO:0007669"/>
    <property type="project" value="UniProtKB-KW"/>
</dbReference>
<dbReference type="Pfam" id="PF00348">
    <property type="entry name" value="polyprenyl_synt"/>
    <property type="match status" value="1"/>
</dbReference>
<dbReference type="InterPro" id="IPR008949">
    <property type="entry name" value="Isoprenoid_synthase_dom_sf"/>
</dbReference>
<gene>
    <name evidence="7" type="ORF">SAMN04488134_10155</name>
</gene>
<name>A0A1H8GG84_9BACI</name>
<dbReference type="STRING" id="872970.SAMN04488134_10155"/>
<dbReference type="PROSITE" id="PS00444">
    <property type="entry name" value="POLYPRENYL_SYNTHASE_2"/>
    <property type="match status" value="1"/>
</dbReference>
<dbReference type="AlphaFoldDB" id="A0A1H8GG84"/>
<dbReference type="GO" id="GO:0008299">
    <property type="term" value="P:isoprenoid biosynthetic process"/>
    <property type="evidence" value="ECO:0007669"/>
    <property type="project" value="InterPro"/>
</dbReference>
<reference evidence="7 8" key="1">
    <citation type="submission" date="2016-10" db="EMBL/GenBank/DDBJ databases">
        <authorList>
            <person name="de Groot N.N."/>
        </authorList>
    </citation>
    <scope>NUCLEOTIDE SEQUENCE [LARGE SCALE GENOMIC DNA]</scope>
    <source>
        <strain evidence="7 8">CGMCC 1.10434</strain>
    </source>
</reference>
<dbReference type="OrthoDB" id="9805316at2"/>
<dbReference type="GO" id="GO:0004659">
    <property type="term" value="F:prenyltransferase activity"/>
    <property type="evidence" value="ECO:0007669"/>
    <property type="project" value="InterPro"/>
</dbReference>
<dbReference type="SFLD" id="SFLDS00005">
    <property type="entry name" value="Isoprenoid_Synthase_Type_I"/>
    <property type="match status" value="1"/>
</dbReference>
<dbReference type="Proteomes" id="UP000199300">
    <property type="component" value="Unassembled WGS sequence"/>
</dbReference>
<evidence type="ECO:0000313" key="8">
    <source>
        <dbReference type="Proteomes" id="UP000199300"/>
    </source>
</evidence>
<dbReference type="PROSITE" id="PS00723">
    <property type="entry name" value="POLYPRENYL_SYNTHASE_1"/>
    <property type="match status" value="1"/>
</dbReference>
<proteinExistence type="inferred from homology"/>
<dbReference type="SUPFAM" id="SSF48576">
    <property type="entry name" value="Terpenoid synthases"/>
    <property type="match status" value="1"/>
</dbReference>
<keyword evidence="5" id="KW-0460">Magnesium</keyword>
<keyword evidence="3 6" id="KW-0808">Transferase</keyword>
<evidence type="ECO:0000256" key="5">
    <source>
        <dbReference type="ARBA" id="ARBA00022842"/>
    </source>
</evidence>